<dbReference type="InterPro" id="IPR029061">
    <property type="entry name" value="THDP-binding"/>
</dbReference>
<organism evidence="1">
    <name type="scientific">bioreactor metagenome</name>
    <dbReference type="NCBI Taxonomy" id="1076179"/>
    <lineage>
        <taxon>unclassified sequences</taxon>
        <taxon>metagenomes</taxon>
        <taxon>ecological metagenomes</taxon>
    </lineage>
</organism>
<protein>
    <recommendedName>
        <fullName evidence="2">Pyruvate synthase</fullName>
    </recommendedName>
</protein>
<name>A0A645IQ19_9ZZZZ</name>
<dbReference type="EMBL" id="VSSQ01120546">
    <property type="protein sequence ID" value="MPN53431.1"/>
    <property type="molecule type" value="Genomic_DNA"/>
</dbReference>
<sequence>MRMSQVEAKRAVDCGYWPLYRFNPANAEAPFKWETKEATASFQDFIRSERRYTSLTKTNPGAAEDLYAKAEADAKRRMDFFRKLGEVIK</sequence>
<dbReference type="InterPro" id="IPR050722">
    <property type="entry name" value="Pyruvate:ferred/Flavod_OxRd"/>
</dbReference>
<evidence type="ECO:0008006" key="2">
    <source>
        <dbReference type="Google" id="ProtNLM"/>
    </source>
</evidence>
<dbReference type="SUPFAM" id="SSF52518">
    <property type="entry name" value="Thiamin diphosphate-binding fold (THDP-binding)"/>
    <property type="match status" value="1"/>
</dbReference>
<accession>A0A645IQ19</accession>
<dbReference type="PANTHER" id="PTHR32154:SF0">
    <property type="entry name" value="PYRUVATE-FLAVODOXIN OXIDOREDUCTASE-RELATED"/>
    <property type="match status" value="1"/>
</dbReference>
<evidence type="ECO:0000313" key="1">
    <source>
        <dbReference type="EMBL" id="MPN53431.1"/>
    </source>
</evidence>
<dbReference type="PANTHER" id="PTHR32154">
    <property type="entry name" value="PYRUVATE-FLAVODOXIN OXIDOREDUCTASE-RELATED"/>
    <property type="match status" value="1"/>
</dbReference>
<gene>
    <name evidence="1" type="ORF">SDC9_201095</name>
</gene>
<dbReference type="GO" id="GO:0006979">
    <property type="term" value="P:response to oxidative stress"/>
    <property type="evidence" value="ECO:0007669"/>
    <property type="project" value="TreeGrafter"/>
</dbReference>
<reference evidence="1" key="1">
    <citation type="submission" date="2019-08" db="EMBL/GenBank/DDBJ databases">
        <authorList>
            <person name="Kucharzyk K."/>
            <person name="Murdoch R.W."/>
            <person name="Higgins S."/>
            <person name="Loffler F."/>
        </authorList>
    </citation>
    <scope>NUCLEOTIDE SEQUENCE</scope>
</reference>
<dbReference type="Gene3D" id="3.40.50.970">
    <property type="match status" value="1"/>
</dbReference>
<proteinExistence type="predicted"/>
<dbReference type="AlphaFoldDB" id="A0A645IQ19"/>
<comment type="caution">
    <text evidence="1">The sequence shown here is derived from an EMBL/GenBank/DDBJ whole genome shotgun (WGS) entry which is preliminary data.</text>
</comment>